<dbReference type="AlphaFoldDB" id="A0A9D3ZX63"/>
<gene>
    <name evidence="1" type="ORF">J1N35_025470</name>
</gene>
<evidence type="ECO:0000313" key="1">
    <source>
        <dbReference type="EMBL" id="KAH1073142.1"/>
    </source>
</evidence>
<proteinExistence type="predicted"/>
<organism evidence="1 2">
    <name type="scientific">Gossypium stocksii</name>
    <dbReference type="NCBI Taxonomy" id="47602"/>
    <lineage>
        <taxon>Eukaryota</taxon>
        <taxon>Viridiplantae</taxon>
        <taxon>Streptophyta</taxon>
        <taxon>Embryophyta</taxon>
        <taxon>Tracheophyta</taxon>
        <taxon>Spermatophyta</taxon>
        <taxon>Magnoliopsida</taxon>
        <taxon>eudicotyledons</taxon>
        <taxon>Gunneridae</taxon>
        <taxon>Pentapetalae</taxon>
        <taxon>rosids</taxon>
        <taxon>malvids</taxon>
        <taxon>Malvales</taxon>
        <taxon>Malvaceae</taxon>
        <taxon>Malvoideae</taxon>
        <taxon>Gossypium</taxon>
    </lineage>
</organism>
<protein>
    <recommendedName>
        <fullName evidence="3">SWIM-type domain-containing protein</fullName>
    </recommendedName>
</protein>
<feature type="non-terminal residue" evidence="1">
    <location>
        <position position="1"/>
    </location>
</feature>
<comment type="caution">
    <text evidence="1">The sequence shown here is derived from an EMBL/GenBank/DDBJ whole genome shotgun (WGS) entry which is preliminary data.</text>
</comment>
<evidence type="ECO:0000313" key="2">
    <source>
        <dbReference type="Proteomes" id="UP000828251"/>
    </source>
</evidence>
<keyword evidence="2" id="KW-1185">Reference proteome</keyword>
<reference evidence="1 2" key="1">
    <citation type="journal article" date="2021" name="Plant Biotechnol. J.">
        <title>Multi-omics assisted identification of the key and species-specific regulatory components of drought-tolerant mechanisms in Gossypium stocksii.</title>
        <authorList>
            <person name="Yu D."/>
            <person name="Ke L."/>
            <person name="Zhang D."/>
            <person name="Wu Y."/>
            <person name="Sun Y."/>
            <person name="Mei J."/>
            <person name="Sun J."/>
            <person name="Sun Y."/>
        </authorList>
    </citation>
    <scope>NUCLEOTIDE SEQUENCE [LARGE SCALE GENOMIC DNA]</scope>
    <source>
        <strain evidence="2">cv. E1</strain>
        <tissue evidence="1">Leaf</tissue>
    </source>
</reference>
<evidence type="ECO:0008006" key="3">
    <source>
        <dbReference type="Google" id="ProtNLM"/>
    </source>
</evidence>
<accession>A0A9D3ZX63</accession>
<name>A0A9D3ZX63_9ROSI</name>
<dbReference type="Proteomes" id="UP000828251">
    <property type="component" value="Unassembled WGS sequence"/>
</dbReference>
<dbReference type="EMBL" id="JAIQCV010000008">
    <property type="protein sequence ID" value="KAH1073142.1"/>
    <property type="molecule type" value="Genomic_DNA"/>
</dbReference>
<sequence length="121" mass="13717">FDISNQGITGGQYHVHLRNRTCDYGSFDALRYRCAHAIVACQNLCLDPMSYVDDVYKIEYICYRIENCVANQRVDLAQVEYATIWISEKQPTNKNYVDGVGTQAIQVDHVPIGMADSCCKI</sequence>